<sequence>MTDAWWRNIENQIIYVILQIAMQLIMLVALFKNSKGWLTHLDLVYGRAPLDMQLQSLPKLYLEWFV</sequence>
<dbReference type="AlphaFoldDB" id="A0AAN9SFW8"/>
<keyword evidence="3" id="KW-1185">Reference proteome</keyword>
<dbReference type="Proteomes" id="UP001386955">
    <property type="component" value="Unassembled WGS sequence"/>
</dbReference>
<evidence type="ECO:0000256" key="1">
    <source>
        <dbReference type="SAM" id="Phobius"/>
    </source>
</evidence>
<keyword evidence="1" id="KW-0812">Transmembrane</keyword>
<organism evidence="2 3">
    <name type="scientific">Psophocarpus tetragonolobus</name>
    <name type="common">Winged bean</name>
    <name type="synonym">Dolichos tetragonolobus</name>
    <dbReference type="NCBI Taxonomy" id="3891"/>
    <lineage>
        <taxon>Eukaryota</taxon>
        <taxon>Viridiplantae</taxon>
        <taxon>Streptophyta</taxon>
        <taxon>Embryophyta</taxon>
        <taxon>Tracheophyta</taxon>
        <taxon>Spermatophyta</taxon>
        <taxon>Magnoliopsida</taxon>
        <taxon>eudicotyledons</taxon>
        <taxon>Gunneridae</taxon>
        <taxon>Pentapetalae</taxon>
        <taxon>rosids</taxon>
        <taxon>fabids</taxon>
        <taxon>Fabales</taxon>
        <taxon>Fabaceae</taxon>
        <taxon>Papilionoideae</taxon>
        <taxon>50 kb inversion clade</taxon>
        <taxon>NPAAA clade</taxon>
        <taxon>indigoferoid/millettioid clade</taxon>
        <taxon>Phaseoleae</taxon>
        <taxon>Psophocarpus</taxon>
    </lineage>
</organism>
<accession>A0AAN9SFW8</accession>
<proteinExistence type="predicted"/>
<reference evidence="2 3" key="1">
    <citation type="submission" date="2024-01" db="EMBL/GenBank/DDBJ databases">
        <title>The genomes of 5 underutilized Papilionoideae crops provide insights into root nodulation and disease resistanc.</title>
        <authorList>
            <person name="Jiang F."/>
        </authorList>
    </citation>
    <scope>NUCLEOTIDE SEQUENCE [LARGE SCALE GENOMIC DNA]</scope>
    <source>
        <strain evidence="2">DUOXIRENSHENG_FW03</strain>
        <tissue evidence="2">Leaves</tissue>
    </source>
</reference>
<evidence type="ECO:0000313" key="3">
    <source>
        <dbReference type="Proteomes" id="UP001386955"/>
    </source>
</evidence>
<keyword evidence="1" id="KW-0472">Membrane</keyword>
<protein>
    <submittedName>
        <fullName evidence="2">Uncharacterized protein</fullName>
    </submittedName>
</protein>
<name>A0AAN9SFW8_PSOTE</name>
<feature type="transmembrane region" description="Helical" evidence="1">
    <location>
        <begin position="12"/>
        <end position="31"/>
    </location>
</feature>
<comment type="caution">
    <text evidence="2">The sequence shown here is derived from an EMBL/GenBank/DDBJ whole genome shotgun (WGS) entry which is preliminary data.</text>
</comment>
<evidence type="ECO:0000313" key="2">
    <source>
        <dbReference type="EMBL" id="KAK7394585.1"/>
    </source>
</evidence>
<keyword evidence="1" id="KW-1133">Transmembrane helix</keyword>
<dbReference type="EMBL" id="JAYMYS010000004">
    <property type="protein sequence ID" value="KAK7394585.1"/>
    <property type="molecule type" value="Genomic_DNA"/>
</dbReference>
<gene>
    <name evidence="2" type="ORF">VNO78_15117</name>
</gene>